<reference evidence="2 3" key="1">
    <citation type="submission" date="2021-01" db="EMBL/GenBank/DDBJ databases">
        <title>Chryseolinea sp. Jin1 Genome sequencing and assembly.</title>
        <authorList>
            <person name="Kim I."/>
        </authorList>
    </citation>
    <scope>NUCLEOTIDE SEQUENCE [LARGE SCALE GENOMIC DNA]</scope>
    <source>
        <strain evidence="2 3">Jin1</strain>
    </source>
</reference>
<dbReference type="InterPro" id="IPR010071">
    <property type="entry name" value="AA_adenyl_dom"/>
</dbReference>
<dbReference type="Gene3D" id="3.40.50.980">
    <property type="match status" value="2"/>
</dbReference>
<evidence type="ECO:0000313" key="3">
    <source>
        <dbReference type="Proteomes" id="UP000613030"/>
    </source>
</evidence>
<dbReference type="InterPro" id="IPR020845">
    <property type="entry name" value="AMP-binding_CS"/>
</dbReference>
<dbReference type="PANTHER" id="PTHR45527:SF14">
    <property type="entry name" value="PLIPASTATIN SYNTHASE SUBUNIT B"/>
    <property type="match status" value="1"/>
</dbReference>
<organism evidence="2 3">
    <name type="scientific">Chryseolinea lacunae</name>
    <dbReference type="NCBI Taxonomy" id="2801331"/>
    <lineage>
        <taxon>Bacteria</taxon>
        <taxon>Pseudomonadati</taxon>
        <taxon>Bacteroidota</taxon>
        <taxon>Cytophagia</taxon>
        <taxon>Cytophagales</taxon>
        <taxon>Fulvivirgaceae</taxon>
        <taxon>Chryseolinea</taxon>
    </lineage>
</organism>
<proteinExistence type="predicted"/>
<accession>A0ABS1L2Q1</accession>
<protein>
    <submittedName>
        <fullName evidence="2">Amino acid adenylation domain-containing protein</fullName>
    </submittedName>
</protein>
<name>A0ABS1L2Q1_9BACT</name>
<comment type="caution">
    <text evidence="2">The sequence shown here is derived from an EMBL/GenBank/DDBJ whole genome shotgun (WGS) entry which is preliminary data.</text>
</comment>
<dbReference type="Gene3D" id="2.30.38.10">
    <property type="entry name" value="Luciferase, Domain 3"/>
    <property type="match status" value="1"/>
</dbReference>
<sequence length="391" mass="44229">QGDDLVGLMVQRSEWMIVGILGILKSGAAYVPIDPEYPEERINYILDDAAVKVLIVETIGLENKFFSPQTSRVYLDEFWSDVAAEGKDNPVHINRQTDLSYVIYTSGSSGRPKGVLIEHKNVVRLLFNDHFNFSFSEKDTWTVFHSICFDFSVWEIFGALLYGGKLVVVSRETALDPASYVELIVREKVTVLNQVPTVFKNLTTEVFQRQSLPELSLRYVIFGGEALNPASLRDWHEQYPHVKLVNMYGITETTVHVTYKELGHDEIYSGISNIGLPLPTLNLYLMDDEAQLVPIGVVGELVVGGDGVARGYLNRPALTHERFINNPYRADERLYRSGDLGMRTESGEIIYLGRRDFQVKIRGYRIEIGEIENVIRGYAGVEDVRVVSRTI</sequence>
<dbReference type="NCBIfam" id="TIGR01733">
    <property type="entry name" value="AA-adenyl-dom"/>
    <property type="match status" value="1"/>
</dbReference>
<dbReference type="RefSeq" id="WP_202016739.1">
    <property type="nucleotide sequence ID" value="NZ_JAERRB010000028.1"/>
</dbReference>
<feature type="non-terminal residue" evidence="2">
    <location>
        <position position="391"/>
    </location>
</feature>
<gene>
    <name evidence="2" type="ORF">JI741_32415</name>
</gene>
<feature type="domain" description="AMP-dependent synthetase/ligase" evidence="1">
    <location>
        <begin position="3"/>
        <end position="313"/>
    </location>
</feature>
<feature type="non-terminal residue" evidence="2">
    <location>
        <position position="1"/>
    </location>
</feature>
<evidence type="ECO:0000313" key="2">
    <source>
        <dbReference type="EMBL" id="MBL0745976.1"/>
    </source>
</evidence>
<dbReference type="Proteomes" id="UP000613030">
    <property type="component" value="Unassembled WGS sequence"/>
</dbReference>
<evidence type="ECO:0000259" key="1">
    <source>
        <dbReference type="Pfam" id="PF00501"/>
    </source>
</evidence>
<dbReference type="Pfam" id="PF00501">
    <property type="entry name" value="AMP-binding"/>
    <property type="match status" value="1"/>
</dbReference>
<dbReference type="PROSITE" id="PS00455">
    <property type="entry name" value="AMP_BINDING"/>
    <property type="match status" value="1"/>
</dbReference>
<dbReference type="EMBL" id="JAERRB010000028">
    <property type="protein sequence ID" value="MBL0745976.1"/>
    <property type="molecule type" value="Genomic_DNA"/>
</dbReference>
<dbReference type="Gene3D" id="3.30.300.30">
    <property type="match status" value="1"/>
</dbReference>
<dbReference type="PANTHER" id="PTHR45527">
    <property type="entry name" value="NONRIBOSOMAL PEPTIDE SYNTHETASE"/>
    <property type="match status" value="1"/>
</dbReference>
<keyword evidence="3" id="KW-1185">Reference proteome</keyword>
<dbReference type="InterPro" id="IPR000873">
    <property type="entry name" value="AMP-dep_synth/lig_dom"/>
</dbReference>
<dbReference type="SUPFAM" id="SSF56801">
    <property type="entry name" value="Acetyl-CoA synthetase-like"/>
    <property type="match status" value="1"/>
</dbReference>
<dbReference type="InterPro" id="IPR045851">
    <property type="entry name" value="AMP-bd_C_sf"/>
</dbReference>